<dbReference type="SUPFAM" id="SSF55103">
    <property type="entry name" value="FAD-linked oxidases, C-terminal domain"/>
    <property type="match status" value="1"/>
</dbReference>
<keyword evidence="2" id="KW-0274">FAD</keyword>
<dbReference type="EMBL" id="LLXI01000338">
    <property type="protein sequence ID" value="PKY44665.1"/>
    <property type="molecule type" value="Genomic_DNA"/>
</dbReference>
<dbReference type="GO" id="GO:0016020">
    <property type="term" value="C:membrane"/>
    <property type="evidence" value="ECO:0007669"/>
    <property type="project" value="InterPro"/>
</dbReference>
<dbReference type="Proteomes" id="UP000234323">
    <property type="component" value="Unassembled WGS sequence"/>
</dbReference>
<evidence type="ECO:0000256" key="1">
    <source>
        <dbReference type="ARBA" id="ARBA00022630"/>
    </source>
</evidence>
<name>A0A2I1GDF8_9GLOM</name>
<dbReference type="AlphaFoldDB" id="A0A2I1GDF8"/>
<keyword evidence="3" id="KW-0560">Oxidoreductase</keyword>
<evidence type="ECO:0000313" key="5">
    <source>
        <dbReference type="EMBL" id="PKY44665.1"/>
    </source>
</evidence>
<comment type="caution">
    <text evidence="5">The sequence shown here is derived from an EMBL/GenBank/DDBJ whole genome shotgun (WGS) entry which is preliminary data.</text>
</comment>
<proteinExistence type="predicted"/>
<reference evidence="5 6" key="1">
    <citation type="submission" date="2015-10" db="EMBL/GenBank/DDBJ databases">
        <title>Genome analyses suggest a sexual origin of heterokaryosis in a supposedly ancient asexual fungus.</title>
        <authorList>
            <person name="Ropars J."/>
            <person name="Sedzielewska K."/>
            <person name="Noel J."/>
            <person name="Charron P."/>
            <person name="Farinelli L."/>
            <person name="Marton T."/>
            <person name="Kruger M."/>
            <person name="Pelin A."/>
            <person name="Brachmann A."/>
            <person name="Corradi N."/>
        </authorList>
    </citation>
    <scope>NUCLEOTIDE SEQUENCE [LARGE SCALE GENOMIC DNA]</scope>
    <source>
        <strain evidence="5 6">A4</strain>
    </source>
</reference>
<feature type="domain" description="D-arabinono-1,4-lactone oxidase C-terminal" evidence="4">
    <location>
        <begin position="13"/>
        <end position="114"/>
    </location>
</feature>
<dbReference type="InterPro" id="IPR016170">
    <property type="entry name" value="Cytok_DH_C_sf"/>
</dbReference>
<evidence type="ECO:0000256" key="2">
    <source>
        <dbReference type="ARBA" id="ARBA00022827"/>
    </source>
</evidence>
<dbReference type="VEuPathDB" id="FungiDB:RhiirFUN_018592"/>
<keyword evidence="6" id="KW-1185">Reference proteome</keyword>
<accession>A0A2I1GDF8</accession>
<protein>
    <recommendedName>
        <fullName evidence="4">D-arabinono-1,4-lactone oxidase C-terminal domain-containing protein</fullName>
    </recommendedName>
</protein>
<dbReference type="Pfam" id="PF04030">
    <property type="entry name" value="ALO"/>
    <property type="match status" value="1"/>
</dbReference>
<dbReference type="VEuPathDB" id="FungiDB:FUN_019685"/>
<dbReference type="VEuPathDB" id="FungiDB:RhiirA1_413327"/>
<dbReference type="Gene3D" id="3.40.462.10">
    <property type="entry name" value="FAD-linked oxidases, C-terminal domain"/>
    <property type="match status" value="1"/>
</dbReference>
<organism evidence="5 6">
    <name type="scientific">Rhizophagus irregularis</name>
    <dbReference type="NCBI Taxonomy" id="588596"/>
    <lineage>
        <taxon>Eukaryota</taxon>
        <taxon>Fungi</taxon>
        <taxon>Fungi incertae sedis</taxon>
        <taxon>Mucoromycota</taxon>
        <taxon>Glomeromycotina</taxon>
        <taxon>Glomeromycetes</taxon>
        <taxon>Glomerales</taxon>
        <taxon>Glomeraceae</taxon>
        <taxon>Rhizophagus</taxon>
    </lineage>
</organism>
<dbReference type="GO" id="GO:0050660">
    <property type="term" value="F:flavin adenine dinucleotide binding"/>
    <property type="evidence" value="ECO:0007669"/>
    <property type="project" value="InterPro"/>
</dbReference>
<feature type="non-terminal residue" evidence="5">
    <location>
        <position position="1"/>
    </location>
</feature>
<gene>
    <name evidence="5" type="ORF">RhiirA4_151582</name>
</gene>
<evidence type="ECO:0000313" key="6">
    <source>
        <dbReference type="Proteomes" id="UP000234323"/>
    </source>
</evidence>
<dbReference type="GO" id="GO:0003885">
    <property type="term" value="F:D-arabinono-1,4-lactone oxidase activity"/>
    <property type="evidence" value="ECO:0007669"/>
    <property type="project" value="InterPro"/>
</dbReference>
<sequence>FEYAKKGQYPLNLVVEIRITKSSSAILSDAYDEDPDAYYFFIEVLSIKDTPLFKEFSIELAQRWMQKYNARPHWAKSWEYVPNITQYLHEQLGERAKKFEAVRAKYDPNGIFFDNESLKQVIYGTK</sequence>
<evidence type="ECO:0000256" key="3">
    <source>
        <dbReference type="ARBA" id="ARBA00023002"/>
    </source>
</evidence>
<keyword evidence="1" id="KW-0285">Flavoprotein</keyword>
<dbReference type="PANTHER" id="PTHR43762:SF1">
    <property type="entry name" value="D-ARABINONO-1,4-LACTONE OXIDASE"/>
    <property type="match status" value="1"/>
</dbReference>
<dbReference type="PANTHER" id="PTHR43762">
    <property type="entry name" value="L-GULONOLACTONE OXIDASE"/>
    <property type="match status" value="1"/>
</dbReference>
<dbReference type="InterPro" id="IPR007173">
    <property type="entry name" value="ALO_C"/>
</dbReference>
<dbReference type="InterPro" id="IPR016164">
    <property type="entry name" value="FAD-linked_Oxase-like_C"/>
</dbReference>
<evidence type="ECO:0000259" key="4">
    <source>
        <dbReference type="Pfam" id="PF04030"/>
    </source>
</evidence>
<dbReference type="InterPro" id="IPR010031">
    <property type="entry name" value="FAD_lactone_oxidase-like"/>
</dbReference>